<keyword evidence="2" id="KW-1185">Reference proteome</keyword>
<reference evidence="1 2" key="1">
    <citation type="submission" date="2021-11" db="EMBL/GenBank/DDBJ databases">
        <title>Black yeast isolated from Biological Soil Crust.</title>
        <authorList>
            <person name="Kurbessoian T."/>
        </authorList>
    </citation>
    <scope>NUCLEOTIDE SEQUENCE [LARGE SCALE GENOMIC DNA]</scope>
    <source>
        <strain evidence="1 2">CCFEE 5522</strain>
    </source>
</reference>
<protein>
    <submittedName>
        <fullName evidence="1">Uncharacterized protein</fullName>
    </submittedName>
</protein>
<sequence length="141" mass="15856">MSTRTDSRLQDLPREIRDVKYEHLFAGSAFVTVRTELPGILLACRQLHAEATKPFYCLTAFQLCGVRQTKRFARMQADHSALLTRLEYITVAPEHTEKNVEARDRVRDSALSAVARELIVAGMTLQAGVLKVVLWGVDDLT</sequence>
<evidence type="ECO:0000313" key="1">
    <source>
        <dbReference type="EMBL" id="KAK4544408.1"/>
    </source>
</evidence>
<dbReference type="Proteomes" id="UP001324427">
    <property type="component" value="Unassembled WGS sequence"/>
</dbReference>
<dbReference type="AlphaFoldDB" id="A0AAV9JHG6"/>
<accession>A0AAV9JHG6</accession>
<gene>
    <name evidence="1" type="ORF">LTR36_004299</name>
</gene>
<evidence type="ECO:0000313" key="2">
    <source>
        <dbReference type="Proteomes" id="UP001324427"/>
    </source>
</evidence>
<dbReference type="EMBL" id="JAVFHQ010000025">
    <property type="protein sequence ID" value="KAK4544408.1"/>
    <property type="molecule type" value="Genomic_DNA"/>
</dbReference>
<organism evidence="1 2">
    <name type="scientific">Oleoguttula mirabilis</name>
    <dbReference type="NCBI Taxonomy" id="1507867"/>
    <lineage>
        <taxon>Eukaryota</taxon>
        <taxon>Fungi</taxon>
        <taxon>Dikarya</taxon>
        <taxon>Ascomycota</taxon>
        <taxon>Pezizomycotina</taxon>
        <taxon>Dothideomycetes</taxon>
        <taxon>Dothideomycetidae</taxon>
        <taxon>Mycosphaerellales</taxon>
        <taxon>Teratosphaeriaceae</taxon>
        <taxon>Oleoguttula</taxon>
    </lineage>
</organism>
<name>A0AAV9JHG6_9PEZI</name>
<comment type="caution">
    <text evidence="1">The sequence shown here is derived from an EMBL/GenBank/DDBJ whole genome shotgun (WGS) entry which is preliminary data.</text>
</comment>
<proteinExistence type="predicted"/>